<dbReference type="AlphaFoldDB" id="A0AA37XDX6"/>
<keyword evidence="1" id="KW-0472">Membrane</keyword>
<keyword evidence="3" id="KW-1185">Reference proteome</keyword>
<reference evidence="2" key="2">
    <citation type="submission" date="2023-02" db="EMBL/GenBank/DDBJ databases">
        <authorList>
            <person name="Sun Q."/>
            <person name="Mori K."/>
        </authorList>
    </citation>
    <scope>NUCLEOTIDE SEQUENCE</scope>
    <source>
        <strain evidence="2">NBRC 112290</strain>
    </source>
</reference>
<name>A0AA37XDX6_9MICO</name>
<organism evidence="2 3">
    <name type="scientific">Litorihabitans aurantiacus</name>
    <dbReference type="NCBI Taxonomy" id="1930061"/>
    <lineage>
        <taxon>Bacteria</taxon>
        <taxon>Bacillati</taxon>
        <taxon>Actinomycetota</taxon>
        <taxon>Actinomycetes</taxon>
        <taxon>Micrococcales</taxon>
        <taxon>Beutenbergiaceae</taxon>
        <taxon>Litorihabitans</taxon>
    </lineage>
</organism>
<comment type="caution">
    <text evidence="2">The sequence shown here is derived from an EMBL/GenBank/DDBJ whole genome shotgun (WGS) entry which is preliminary data.</text>
</comment>
<accession>A0AA37XDX6</accession>
<evidence type="ECO:0000256" key="1">
    <source>
        <dbReference type="SAM" id="Phobius"/>
    </source>
</evidence>
<feature type="transmembrane region" description="Helical" evidence="1">
    <location>
        <begin position="171"/>
        <end position="190"/>
    </location>
</feature>
<protein>
    <submittedName>
        <fullName evidence="2">Uncharacterized protein</fullName>
    </submittedName>
</protein>
<evidence type="ECO:0000313" key="2">
    <source>
        <dbReference type="EMBL" id="GMA31398.1"/>
    </source>
</evidence>
<dbReference type="EMBL" id="BSUM01000001">
    <property type="protein sequence ID" value="GMA31398.1"/>
    <property type="molecule type" value="Genomic_DNA"/>
</dbReference>
<gene>
    <name evidence="2" type="ORF">GCM10025875_13900</name>
</gene>
<sequence>MRGVEEQEEGVVDDRLAALVGLGDGVTVQEDGQGPGVAGVPLVLRHGAAGGREPLDVLDLLTLGIGDPAAEEAAAAEHGVLGAQPDRPLGEVEQRGLVGVEVPVHPRQLVVLAVDVVVALLGAADLVAVGEHRHALGQQERREEAALAAAAHLEHALVVRRTLRPGVPGTVVGLAVATVLAVGVVVLVVVGDEVREREAVVRRDEVDRGDRLAPRVLVQVARAGQPRRELSEGRGLAAPEVAHGVAVVAVPLRPQGRKPPTW</sequence>
<evidence type="ECO:0000313" key="3">
    <source>
        <dbReference type="Proteomes" id="UP001157161"/>
    </source>
</evidence>
<reference evidence="2" key="1">
    <citation type="journal article" date="2014" name="Int. J. Syst. Evol. Microbiol.">
        <title>Complete genome sequence of Corynebacterium casei LMG S-19264T (=DSM 44701T), isolated from a smear-ripened cheese.</title>
        <authorList>
            <consortium name="US DOE Joint Genome Institute (JGI-PGF)"/>
            <person name="Walter F."/>
            <person name="Albersmeier A."/>
            <person name="Kalinowski J."/>
            <person name="Ruckert C."/>
        </authorList>
    </citation>
    <scope>NUCLEOTIDE SEQUENCE</scope>
    <source>
        <strain evidence="2">NBRC 112290</strain>
    </source>
</reference>
<dbReference type="Proteomes" id="UP001157161">
    <property type="component" value="Unassembled WGS sequence"/>
</dbReference>
<keyword evidence="1" id="KW-1133">Transmembrane helix</keyword>
<proteinExistence type="predicted"/>
<keyword evidence="1" id="KW-0812">Transmembrane</keyword>